<accession>A0A6N3E9U7</accession>
<gene>
    <name evidence="1" type="ORF">ELLFYP34_03304</name>
</gene>
<protein>
    <submittedName>
        <fullName evidence="1">Uncharacterized protein</fullName>
    </submittedName>
</protein>
<evidence type="ECO:0000313" key="1">
    <source>
        <dbReference type="EMBL" id="VYU34487.1"/>
    </source>
</evidence>
<dbReference type="EMBL" id="CACRTR010000009">
    <property type="protein sequence ID" value="VYU34487.1"/>
    <property type="molecule type" value="Genomic_DNA"/>
</dbReference>
<sequence length="71" mass="8578">MRLPKKEKPVPRLTLTFEELRKLYNDAVFQEEYNDMLPWVHIGTDGDRIIIYQTPVYPGQEIHYHFNTKDK</sequence>
<proteinExistence type="predicted"/>
<dbReference type="AlphaFoldDB" id="A0A6N3E9U7"/>
<organism evidence="1">
    <name type="scientific">Eubacterium limosum</name>
    <dbReference type="NCBI Taxonomy" id="1736"/>
    <lineage>
        <taxon>Bacteria</taxon>
        <taxon>Bacillati</taxon>
        <taxon>Bacillota</taxon>
        <taxon>Clostridia</taxon>
        <taxon>Eubacteriales</taxon>
        <taxon>Eubacteriaceae</taxon>
        <taxon>Eubacterium</taxon>
    </lineage>
</organism>
<reference evidence="1" key="1">
    <citation type="submission" date="2019-11" db="EMBL/GenBank/DDBJ databases">
        <authorList>
            <person name="Feng L."/>
        </authorList>
    </citation>
    <scope>NUCLEOTIDE SEQUENCE</scope>
    <source>
        <strain evidence="1">ElimosumLFYP34</strain>
    </source>
</reference>
<name>A0A6N3E9U7_EUBLI</name>